<keyword evidence="3" id="KW-1185">Reference proteome</keyword>
<dbReference type="RefSeq" id="WP_216341212.1">
    <property type="nucleotide sequence ID" value="NZ_JAHLEM010000071.1"/>
</dbReference>
<dbReference type="EMBL" id="JAHLEM010000071">
    <property type="protein sequence ID" value="MBU3864193.1"/>
    <property type="molecule type" value="Genomic_DNA"/>
</dbReference>
<protein>
    <recommendedName>
        <fullName evidence="4">STAS domain-containing protein</fullName>
    </recommendedName>
</protein>
<evidence type="ECO:0000313" key="2">
    <source>
        <dbReference type="EMBL" id="MBU3864193.1"/>
    </source>
</evidence>
<evidence type="ECO:0000313" key="3">
    <source>
        <dbReference type="Proteomes" id="UP000720508"/>
    </source>
</evidence>
<accession>A0ABS6CBD7</accession>
<feature type="region of interest" description="Disordered" evidence="1">
    <location>
        <begin position="82"/>
        <end position="151"/>
    </location>
</feature>
<feature type="compositionally biased region" description="Basic residues" evidence="1">
    <location>
        <begin position="89"/>
        <end position="100"/>
    </location>
</feature>
<evidence type="ECO:0000256" key="1">
    <source>
        <dbReference type="SAM" id="MobiDB-lite"/>
    </source>
</evidence>
<name>A0ABS6CBD7_9ACTN</name>
<feature type="compositionally biased region" description="Basic and acidic residues" evidence="1">
    <location>
        <begin position="101"/>
        <end position="113"/>
    </location>
</feature>
<organism evidence="2 3">
    <name type="scientific">Streptomyces niphimycinicus</name>
    <dbReference type="NCBI Taxonomy" id="2842201"/>
    <lineage>
        <taxon>Bacteria</taxon>
        <taxon>Bacillati</taxon>
        <taxon>Actinomycetota</taxon>
        <taxon>Actinomycetes</taxon>
        <taxon>Kitasatosporales</taxon>
        <taxon>Streptomycetaceae</taxon>
        <taxon>Streptomyces</taxon>
    </lineage>
</organism>
<evidence type="ECO:0008006" key="4">
    <source>
        <dbReference type="Google" id="ProtNLM"/>
    </source>
</evidence>
<reference evidence="2 3" key="1">
    <citation type="submission" date="2021-06" db="EMBL/GenBank/DDBJ databases">
        <authorList>
            <person name="Pan X."/>
        </authorList>
    </citation>
    <scope>NUCLEOTIDE SEQUENCE [LARGE SCALE GENOMIC DNA]</scope>
    <source>
        <strain evidence="2 3">4503</strain>
    </source>
</reference>
<dbReference type="Proteomes" id="UP000720508">
    <property type="component" value="Unassembled WGS sequence"/>
</dbReference>
<gene>
    <name evidence="2" type="ORF">KN815_08910</name>
</gene>
<proteinExistence type="predicted"/>
<comment type="caution">
    <text evidence="2">The sequence shown here is derived from an EMBL/GenBank/DDBJ whole genome shotgun (WGS) entry which is preliminary data.</text>
</comment>
<sequence>MSRTSVEHRVEGDTAELVMTGNATFLRLPKVIDALEAVGSAGTPRIRLDLMGVTHLGHACRSQIEEFVEQKRASQTVRVELLLPDLPAAKKKPKQKPKQKPRPESSPESRPESRPAPAPSPESRSGLRRRPVSLSWPPPQPHERSYERSSSGALYDVFYAPSRPGPSAEWYYLDTRPFEGLQDSEEARWRGYHG</sequence>